<keyword evidence="10" id="KW-0106">Calcium</keyword>
<keyword evidence="5" id="KW-0645">Protease</keyword>
<dbReference type="Pfam" id="PF02868">
    <property type="entry name" value="Peptidase_M4_C"/>
    <property type="match status" value="1"/>
</dbReference>
<dbReference type="RefSeq" id="WP_174524282.1">
    <property type="nucleotide sequence ID" value="NZ_CP126114.1"/>
</dbReference>
<dbReference type="SMART" id="SM00939">
    <property type="entry name" value="PepX_C"/>
    <property type="match status" value="1"/>
</dbReference>
<dbReference type="FunFam" id="1.10.390.10:FF:000012">
    <property type="entry name" value="Thermolysin"/>
    <property type="match status" value="1"/>
</dbReference>
<evidence type="ECO:0000256" key="12">
    <source>
        <dbReference type="PIRSR" id="PIRSR623612-1"/>
    </source>
</evidence>
<dbReference type="SUPFAM" id="SSF53474">
    <property type="entry name" value="alpha/beta-Hydrolases"/>
    <property type="match status" value="1"/>
</dbReference>
<evidence type="ECO:0000256" key="8">
    <source>
        <dbReference type="ARBA" id="ARBA00022801"/>
    </source>
</evidence>
<feature type="active site" description="Proton donor" evidence="12">
    <location>
        <position position="455"/>
    </location>
</feature>
<evidence type="ECO:0000256" key="9">
    <source>
        <dbReference type="ARBA" id="ARBA00022833"/>
    </source>
</evidence>
<gene>
    <name evidence="15" type="ORF">QNH39_06610</name>
</gene>
<dbReference type="PRINTS" id="PR00730">
    <property type="entry name" value="THERMOLYSIN"/>
</dbReference>
<organism evidence="15 16">
    <name type="scientific">Neobacillus novalis</name>
    <dbReference type="NCBI Taxonomy" id="220687"/>
    <lineage>
        <taxon>Bacteria</taxon>
        <taxon>Bacillati</taxon>
        <taxon>Bacillota</taxon>
        <taxon>Bacilli</taxon>
        <taxon>Bacillales</taxon>
        <taxon>Bacillaceae</taxon>
        <taxon>Neobacillus</taxon>
    </lineage>
</organism>
<comment type="similarity">
    <text evidence="3">Belongs to the peptidase M4 family.</text>
</comment>
<dbReference type="InterPro" id="IPR027268">
    <property type="entry name" value="Peptidase_M4/M1_CTD_sf"/>
</dbReference>
<dbReference type="Proteomes" id="UP001178288">
    <property type="component" value="Chromosome"/>
</dbReference>
<dbReference type="InterPro" id="IPR050728">
    <property type="entry name" value="Zinc_Metalloprotease_M4"/>
</dbReference>
<dbReference type="GO" id="GO:0006508">
    <property type="term" value="P:proteolysis"/>
    <property type="evidence" value="ECO:0007669"/>
    <property type="project" value="UniProtKB-KW"/>
</dbReference>
<dbReference type="GO" id="GO:0046872">
    <property type="term" value="F:metal ion binding"/>
    <property type="evidence" value="ECO:0007669"/>
    <property type="project" value="UniProtKB-KW"/>
</dbReference>
<dbReference type="Gene3D" id="1.10.390.10">
    <property type="entry name" value="Neutral Protease Domain 2"/>
    <property type="match status" value="1"/>
</dbReference>
<comment type="cofactor">
    <cofactor evidence="1">
        <name>Zn(2+)</name>
        <dbReference type="ChEBI" id="CHEBI:29105"/>
    </cofactor>
</comment>
<dbReference type="InterPro" id="IPR025711">
    <property type="entry name" value="PepSY"/>
</dbReference>
<accession>A0AA95MRL3</accession>
<dbReference type="PANTHER" id="PTHR33794:SF3">
    <property type="entry name" value="NEUTRAL PROTEASE B"/>
    <property type="match status" value="1"/>
</dbReference>
<dbReference type="InterPro" id="IPR023612">
    <property type="entry name" value="Peptidase_M4"/>
</dbReference>
<dbReference type="Pfam" id="PF02129">
    <property type="entry name" value="Peptidase_S15"/>
    <property type="match status" value="1"/>
</dbReference>
<evidence type="ECO:0000256" key="7">
    <source>
        <dbReference type="ARBA" id="ARBA00022729"/>
    </source>
</evidence>
<dbReference type="EMBL" id="CP126114">
    <property type="protein sequence ID" value="WHY88972.1"/>
    <property type="molecule type" value="Genomic_DNA"/>
</dbReference>
<evidence type="ECO:0000313" key="16">
    <source>
        <dbReference type="Proteomes" id="UP001178288"/>
    </source>
</evidence>
<protein>
    <submittedName>
        <fullName evidence="15">Xaa-Pro dipeptidyl-peptidase</fullName>
        <ecNumber evidence="15">3.4.14.11</ecNumber>
    </submittedName>
</protein>
<keyword evidence="9" id="KW-0862">Zinc</keyword>
<dbReference type="AlphaFoldDB" id="A0AA95MRL3"/>
<dbReference type="Gene3D" id="3.10.450.490">
    <property type="match status" value="1"/>
</dbReference>
<dbReference type="PANTHER" id="PTHR33794">
    <property type="entry name" value="BACILLOLYSIN"/>
    <property type="match status" value="1"/>
</dbReference>
<dbReference type="NCBIfam" id="TIGR00976">
    <property type="entry name" value="CocE_NonD"/>
    <property type="match status" value="1"/>
</dbReference>
<dbReference type="CDD" id="cd09597">
    <property type="entry name" value="M4_TLP"/>
    <property type="match status" value="1"/>
</dbReference>
<dbReference type="GO" id="GO:0004222">
    <property type="term" value="F:metalloendopeptidase activity"/>
    <property type="evidence" value="ECO:0007669"/>
    <property type="project" value="InterPro"/>
</dbReference>
<evidence type="ECO:0000259" key="14">
    <source>
        <dbReference type="SMART" id="SM00939"/>
    </source>
</evidence>
<dbReference type="EC" id="3.4.14.11" evidence="15"/>
<dbReference type="GO" id="GO:0008239">
    <property type="term" value="F:dipeptidyl-peptidase activity"/>
    <property type="evidence" value="ECO:0007669"/>
    <property type="project" value="UniProtKB-EC"/>
</dbReference>
<evidence type="ECO:0000313" key="15">
    <source>
        <dbReference type="EMBL" id="WHY88972.1"/>
    </source>
</evidence>
<evidence type="ECO:0000256" key="13">
    <source>
        <dbReference type="SAM" id="SignalP"/>
    </source>
</evidence>
<comment type="subcellular location">
    <subcellularLocation>
        <location evidence="2">Secreted</location>
    </subcellularLocation>
</comment>
<evidence type="ECO:0000256" key="2">
    <source>
        <dbReference type="ARBA" id="ARBA00004613"/>
    </source>
</evidence>
<name>A0AA95MRL3_9BACI</name>
<dbReference type="Gene3D" id="3.10.170.10">
    <property type="match status" value="1"/>
</dbReference>
<feature type="active site" evidence="12">
    <location>
        <position position="364"/>
    </location>
</feature>
<dbReference type="Pfam" id="PF08530">
    <property type="entry name" value="PepX_C"/>
    <property type="match status" value="1"/>
</dbReference>
<dbReference type="InterPro" id="IPR013856">
    <property type="entry name" value="Peptidase_M4_domain"/>
</dbReference>
<keyword evidence="7 13" id="KW-0732">Signal</keyword>
<dbReference type="InterPro" id="IPR008979">
    <property type="entry name" value="Galactose-bd-like_sf"/>
</dbReference>
<dbReference type="Gene3D" id="2.60.120.260">
    <property type="entry name" value="Galactose-binding domain-like"/>
    <property type="match status" value="1"/>
</dbReference>
<dbReference type="Pfam" id="PF03413">
    <property type="entry name" value="PepSY"/>
    <property type="match status" value="1"/>
</dbReference>
<dbReference type="Gene3D" id="1.10.246.70">
    <property type="match status" value="1"/>
</dbReference>
<keyword evidence="11" id="KW-0482">Metalloprotease</keyword>
<feature type="chain" id="PRO_5041736331" evidence="13">
    <location>
        <begin position="29"/>
        <end position="1122"/>
    </location>
</feature>
<keyword evidence="16" id="KW-1185">Reference proteome</keyword>
<dbReference type="InterPro" id="IPR013736">
    <property type="entry name" value="Xaa-Pro_dipept_C"/>
</dbReference>
<dbReference type="InterPro" id="IPR029058">
    <property type="entry name" value="AB_hydrolase_fold"/>
</dbReference>
<evidence type="ECO:0000256" key="11">
    <source>
        <dbReference type="ARBA" id="ARBA00023049"/>
    </source>
</evidence>
<evidence type="ECO:0000256" key="4">
    <source>
        <dbReference type="ARBA" id="ARBA00022525"/>
    </source>
</evidence>
<keyword evidence="4" id="KW-0964">Secreted</keyword>
<dbReference type="InterPro" id="IPR000383">
    <property type="entry name" value="Xaa-Pro-like_dom"/>
</dbReference>
<dbReference type="Gene3D" id="3.40.50.1820">
    <property type="entry name" value="alpha/beta hydrolase"/>
    <property type="match status" value="1"/>
</dbReference>
<dbReference type="KEGG" id="nnv:QNH39_06610"/>
<dbReference type="SUPFAM" id="SSF49785">
    <property type="entry name" value="Galactose-binding domain-like"/>
    <property type="match status" value="1"/>
</dbReference>
<keyword evidence="6" id="KW-0479">Metal-binding</keyword>
<dbReference type="SUPFAM" id="SSF55486">
    <property type="entry name" value="Metalloproteases ('zincins'), catalytic domain"/>
    <property type="match status" value="1"/>
</dbReference>
<evidence type="ECO:0000256" key="10">
    <source>
        <dbReference type="ARBA" id="ARBA00022837"/>
    </source>
</evidence>
<evidence type="ECO:0000256" key="1">
    <source>
        <dbReference type="ARBA" id="ARBA00001947"/>
    </source>
</evidence>
<feature type="domain" description="Xaa-Pro dipeptidyl-peptidase C-terminal" evidence="14">
    <location>
        <begin position="855"/>
        <end position="1112"/>
    </location>
</feature>
<keyword evidence="8 15" id="KW-0378">Hydrolase</keyword>
<dbReference type="InterPro" id="IPR001570">
    <property type="entry name" value="Peptidase_M4_C_domain"/>
</dbReference>
<dbReference type="Pfam" id="PF07504">
    <property type="entry name" value="FTP"/>
    <property type="match status" value="1"/>
</dbReference>
<dbReference type="NCBIfam" id="NF003780">
    <property type="entry name" value="PRK05371.1-1"/>
    <property type="match status" value="1"/>
</dbReference>
<dbReference type="InterPro" id="IPR011096">
    <property type="entry name" value="FTP_domain"/>
</dbReference>
<sequence>MKKNMISSVLALSVVIGTFTTGSSLATAQEAAAQGPKIQYNDQYDTPSYIVENWAPKSKKGLSKKEIAFAYLGENGQKFKLKGDMNKHFKVTEEQADKKTGTYHFRLIEQYKGIPIFGSDSTIALDKNDNVTSFFGEVVPNLDDKEIYTETAISDKDAIKLAKEAIEKKIGKVDKYDGDVTSEQFIYEFEGKFYNTYLIKASTVEPKVGYWHYFVDATNGKIVDNYNAAQEVTTFGYGVFNNKQMFEAQLIDGVYGMYDSTRGKGVVTNDAKNGNKMVTSSSKMFNQDGAAVDAHANAQKVYDYFLKTFERNSVDDNGQQLISAVHVNTDWNNASWNGRQMSYGDGDGVTYHNFAAGLDVAAHEIAHGVTQHTANLVYRNESGALNESMSDIFAAMVDRDDHEWLIGEKIVKDGRRALRSMSNPAEIVDTRTDSGFSPDHWSKRYIGTLDSGGVHINSSINNKAAYLISEGGKHYGVTVKGVGREATEQIYYRALSKYLTASSNFSMMRQAAIQAATDLYGTNSTAVKAVNAAYDAVGVFENGLSQARYSYKDAIRETVYIQTNLDTNKDGIPDRIAADIIRPKETEDGLVVPVIMIASPYYDNLGRGNESQLKKYKNGKPDSFPLYFDNYFVPRGYAVVQVDMIGTNQSDGCPKTGGTEETEGVVAVIDWLNGRTAGTNKSGNEMKASWSTGKVGMYGKSYDGTLANAVAATGVKGLETIVPVGSISSWYDYYRSNGTVYFTNGPNNLANTVGNALRRAQCTPVREELRVGADDATGNYNDFWDSRDYVKNADKVKASVFMIHGLNDLNVKANNYSQWWEQLAQNKVPRKIWLTQTGHTEPFDYRRDEWVKTIHRWFDYWLLGINNGIMDEPMADIEHDPNVWEKHSSWPDINTKKVTLRLGIGENDTAGSLTTNPAEGKPTISFTNNPLLTETQAVTNQLTKRNDRVVFLSPELTEEVRLSGVPEFEIHGKVSGGEANLTAYLVDYGTGTRVDYGNGEGIQTISTVDCIGDSSDADSACYKRVSVRTKTSAYEVVSRGWMDTKNYNSLRVGEILNPDQTYRFNFKGLPHDYLFKPGHKIGIVITSSTRTNTVAKQKAATIEMDLGKSKIDLPTVGGKGDF</sequence>
<proteinExistence type="inferred from homology"/>
<evidence type="ECO:0000256" key="5">
    <source>
        <dbReference type="ARBA" id="ARBA00022670"/>
    </source>
</evidence>
<dbReference type="GO" id="GO:0005576">
    <property type="term" value="C:extracellular region"/>
    <property type="evidence" value="ECO:0007669"/>
    <property type="project" value="UniProtKB-SubCell"/>
</dbReference>
<reference evidence="15" key="1">
    <citation type="submission" date="2023-05" db="EMBL/GenBank/DDBJ databases">
        <title>Comparative genomics of Bacillaceae isolates and their secondary metabolite potential.</title>
        <authorList>
            <person name="Song L."/>
            <person name="Nielsen L.J."/>
            <person name="Mohite O."/>
            <person name="Xu X."/>
            <person name="Weber T."/>
            <person name="Kovacs A.T."/>
        </authorList>
    </citation>
    <scope>NUCLEOTIDE SEQUENCE</scope>
    <source>
        <strain evidence="15">XLM17</strain>
    </source>
</reference>
<dbReference type="InterPro" id="IPR005674">
    <property type="entry name" value="CocE/Ser_esterase"/>
</dbReference>
<dbReference type="Pfam" id="PF01447">
    <property type="entry name" value="Peptidase_M4"/>
    <property type="match status" value="1"/>
</dbReference>
<evidence type="ECO:0000256" key="3">
    <source>
        <dbReference type="ARBA" id="ARBA00009388"/>
    </source>
</evidence>
<evidence type="ECO:0000256" key="6">
    <source>
        <dbReference type="ARBA" id="ARBA00022723"/>
    </source>
</evidence>
<feature type="signal peptide" evidence="13">
    <location>
        <begin position="1"/>
        <end position="28"/>
    </location>
</feature>